<organism evidence="1 2">
    <name type="scientific">Mangrovihabitans endophyticus</name>
    <dbReference type="NCBI Taxonomy" id="1751298"/>
    <lineage>
        <taxon>Bacteria</taxon>
        <taxon>Bacillati</taxon>
        <taxon>Actinomycetota</taxon>
        <taxon>Actinomycetes</taxon>
        <taxon>Micromonosporales</taxon>
        <taxon>Micromonosporaceae</taxon>
        <taxon>Mangrovihabitans</taxon>
    </lineage>
</organism>
<dbReference type="AlphaFoldDB" id="A0A8J3C0F7"/>
<evidence type="ECO:0000313" key="2">
    <source>
        <dbReference type="Proteomes" id="UP000656042"/>
    </source>
</evidence>
<dbReference type="Proteomes" id="UP000656042">
    <property type="component" value="Unassembled WGS sequence"/>
</dbReference>
<evidence type="ECO:0000313" key="1">
    <source>
        <dbReference type="EMBL" id="GGK90247.1"/>
    </source>
</evidence>
<gene>
    <name evidence="1" type="ORF">GCM10012284_25200</name>
</gene>
<dbReference type="PROSITE" id="PS51257">
    <property type="entry name" value="PROKAR_LIPOPROTEIN"/>
    <property type="match status" value="1"/>
</dbReference>
<reference evidence="1" key="1">
    <citation type="journal article" date="2014" name="Int. J. Syst. Evol. Microbiol.">
        <title>Complete genome sequence of Corynebacterium casei LMG S-19264T (=DSM 44701T), isolated from a smear-ripened cheese.</title>
        <authorList>
            <consortium name="US DOE Joint Genome Institute (JGI-PGF)"/>
            <person name="Walter F."/>
            <person name="Albersmeier A."/>
            <person name="Kalinowski J."/>
            <person name="Ruckert C."/>
        </authorList>
    </citation>
    <scope>NUCLEOTIDE SEQUENCE</scope>
    <source>
        <strain evidence="1">CGMCC 4.7299</strain>
    </source>
</reference>
<dbReference type="EMBL" id="BMMX01000008">
    <property type="protein sequence ID" value="GGK90247.1"/>
    <property type="molecule type" value="Genomic_DNA"/>
</dbReference>
<comment type="caution">
    <text evidence="1">The sequence shown here is derived from an EMBL/GenBank/DDBJ whole genome shotgun (WGS) entry which is preliminary data.</text>
</comment>
<accession>A0A8J3C0F7</accession>
<keyword evidence="2" id="KW-1185">Reference proteome</keyword>
<reference evidence="1" key="2">
    <citation type="submission" date="2020-09" db="EMBL/GenBank/DDBJ databases">
        <authorList>
            <person name="Sun Q."/>
            <person name="Zhou Y."/>
        </authorList>
    </citation>
    <scope>NUCLEOTIDE SEQUENCE</scope>
    <source>
        <strain evidence="1">CGMCC 4.7299</strain>
    </source>
</reference>
<protein>
    <submittedName>
        <fullName evidence="1">Uncharacterized protein</fullName>
    </submittedName>
</protein>
<proteinExistence type="predicted"/>
<dbReference type="RefSeq" id="WP_229715783.1">
    <property type="nucleotide sequence ID" value="NZ_BMMX01000008.1"/>
</dbReference>
<name>A0A8J3C0F7_9ACTN</name>
<sequence length="163" mass="16544">MGKRDNGRTRREAFGVAAALGTAAWTVTTVAGCGLLGDDSEPAPAPDPLQPILDEALGLVTAYDRAMATQPDLRDRLAPLRADHHAHATALAGLIGTDLPSSAPAAPAAAASAGTDAVSGLRRAEKQAHQSAVAACTKAPADRVMLVGSVAACRATHTEALHR</sequence>